<dbReference type="InterPro" id="IPR052050">
    <property type="entry name" value="SecEffector_AnkRepeat"/>
</dbReference>
<proteinExistence type="predicted"/>
<accession>T0QI40</accession>
<dbReference type="OMA" id="CIEYLAT"/>
<evidence type="ECO:0000313" key="1">
    <source>
        <dbReference type="EMBL" id="EQC37659.1"/>
    </source>
</evidence>
<name>T0QI40_SAPDV</name>
<evidence type="ECO:0000313" key="2">
    <source>
        <dbReference type="Proteomes" id="UP000030762"/>
    </source>
</evidence>
<organism evidence="1 2">
    <name type="scientific">Saprolegnia diclina (strain VS20)</name>
    <dbReference type="NCBI Taxonomy" id="1156394"/>
    <lineage>
        <taxon>Eukaryota</taxon>
        <taxon>Sar</taxon>
        <taxon>Stramenopiles</taxon>
        <taxon>Oomycota</taxon>
        <taxon>Saprolegniomycetes</taxon>
        <taxon>Saprolegniales</taxon>
        <taxon>Saprolegniaceae</taxon>
        <taxon>Saprolegnia</taxon>
    </lineage>
</organism>
<gene>
    <name evidence="1" type="ORF">SDRG_05247</name>
</gene>
<dbReference type="InterPro" id="IPR002110">
    <property type="entry name" value="Ankyrin_rpt"/>
</dbReference>
<dbReference type="EMBL" id="JH767144">
    <property type="protein sequence ID" value="EQC37659.1"/>
    <property type="molecule type" value="Genomic_DNA"/>
</dbReference>
<keyword evidence="2" id="KW-1185">Reference proteome</keyword>
<dbReference type="Gene3D" id="1.25.40.20">
    <property type="entry name" value="Ankyrin repeat-containing domain"/>
    <property type="match status" value="2"/>
</dbReference>
<dbReference type="InterPro" id="IPR036770">
    <property type="entry name" value="Ankyrin_rpt-contain_sf"/>
</dbReference>
<reference evidence="1 2" key="1">
    <citation type="submission" date="2012-04" db="EMBL/GenBank/DDBJ databases">
        <title>The Genome Sequence of Saprolegnia declina VS20.</title>
        <authorList>
            <consortium name="The Broad Institute Genome Sequencing Platform"/>
            <person name="Russ C."/>
            <person name="Nusbaum C."/>
            <person name="Tyler B."/>
            <person name="van West P."/>
            <person name="Dieguez-Uribeondo J."/>
            <person name="de Bruijn I."/>
            <person name="Tripathy S."/>
            <person name="Jiang R."/>
            <person name="Young S.K."/>
            <person name="Zeng Q."/>
            <person name="Gargeya S."/>
            <person name="Fitzgerald M."/>
            <person name="Haas B."/>
            <person name="Abouelleil A."/>
            <person name="Alvarado L."/>
            <person name="Arachchi H.M."/>
            <person name="Berlin A."/>
            <person name="Chapman S.B."/>
            <person name="Goldberg J."/>
            <person name="Griggs A."/>
            <person name="Gujja S."/>
            <person name="Hansen M."/>
            <person name="Howarth C."/>
            <person name="Imamovic A."/>
            <person name="Larimer J."/>
            <person name="McCowen C."/>
            <person name="Montmayeur A."/>
            <person name="Murphy C."/>
            <person name="Neiman D."/>
            <person name="Pearson M."/>
            <person name="Priest M."/>
            <person name="Roberts A."/>
            <person name="Saif S."/>
            <person name="Shea T."/>
            <person name="Sisk P."/>
            <person name="Sykes S."/>
            <person name="Wortman J."/>
            <person name="Nusbaum C."/>
            <person name="Birren B."/>
        </authorList>
    </citation>
    <scope>NUCLEOTIDE SEQUENCE [LARGE SCALE GENOMIC DNA]</scope>
    <source>
        <strain evidence="1 2">VS20</strain>
    </source>
</reference>
<protein>
    <submittedName>
        <fullName evidence="1">Uncharacterized protein</fullName>
    </submittedName>
</protein>
<sequence>MKMRSRNIVARAAAKGQRLFLYTLISFGLTTNDIWKAVCTGSQVDVAESVVRSTNLDVWDDAYLNVAALNGHFELVCFLARHHPSGINQQTITLAIKQNQLATIQELLGLGPSPKLLVEHALQAAVEHRRLDILRWLCTQRDARAFFKATRAMAIYYCAPVDIVECIGAAWTQHVAMQRIRMVLQSERLVTTITSYQNGFDASTVAMNALCKDLATYRTEDRNRALDWKWTRALRSRQEIGCIDVALNAFTTVHLELLVFQAKLGFNEGFVWRAYVHEDLSYAAAKGHLNVIRFFHEHDYDGFDKDTIALAVGSGNLKLVQFLLAHRKESTLSKALLAAADKDKLDILRWLCDQPRASRYLEATMQQAETSASRKCIEYLATLPRAAKPISDECPLKRKATVLL</sequence>
<dbReference type="RefSeq" id="XP_008609179.1">
    <property type="nucleotide sequence ID" value="XM_008610957.1"/>
</dbReference>
<dbReference type="OrthoDB" id="10415012at2759"/>
<dbReference type="GeneID" id="19945974"/>
<dbReference type="Pfam" id="PF12796">
    <property type="entry name" value="Ank_2"/>
    <property type="match status" value="1"/>
</dbReference>
<dbReference type="SUPFAM" id="SSF48403">
    <property type="entry name" value="Ankyrin repeat"/>
    <property type="match status" value="1"/>
</dbReference>
<dbReference type="VEuPathDB" id="FungiDB:SDRG_05247"/>
<dbReference type="PANTHER" id="PTHR46586:SF3">
    <property type="entry name" value="ANKYRIN REPEAT-CONTAINING PROTEIN"/>
    <property type="match status" value="1"/>
</dbReference>
<dbReference type="InParanoid" id="T0QI40"/>
<dbReference type="Proteomes" id="UP000030762">
    <property type="component" value="Unassembled WGS sequence"/>
</dbReference>
<feature type="non-terminal residue" evidence="1">
    <location>
        <position position="1"/>
    </location>
</feature>
<dbReference type="PANTHER" id="PTHR46586">
    <property type="entry name" value="ANKYRIN REPEAT-CONTAINING PROTEIN"/>
    <property type="match status" value="1"/>
</dbReference>
<dbReference type="AlphaFoldDB" id="T0QI40"/>